<accession>A0AAN7KSY9</accession>
<name>A0AAN7KSY9_9MYRT</name>
<evidence type="ECO:0000313" key="2">
    <source>
        <dbReference type="EMBL" id="KAK4768517.1"/>
    </source>
</evidence>
<keyword evidence="3" id="KW-1185">Reference proteome</keyword>
<reference evidence="2 3" key="1">
    <citation type="journal article" date="2023" name="Hortic Res">
        <title>Pangenome of water caltrop reveals structural variations and asymmetric subgenome divergence after allopolyploidization.</title>
        <authorList>
            <person name="Zhang X."/>
            <person name="Chen Y."/>
            <person name="Wang L."/>
            <person name="Yuan Y."/>
            <person name="Fang M."/>
            <person name="Shi L."/>
            <person name="Lu R."/>
            <person name="Comes H.P."/>
            <person name="Ma Y."/>
            <person name="Chen Y."/>
            <person name="Huang G."/>
            <person name="Zhou Y."/>
            <person name="Zheng Z."/>
            <person name="Qiu Y."/>
        </authorList>
    </citation>
    <scope>NUCLEOTIDE SEQUENCE [LARGE SCALE GENOMIC DNA]</scope>
    <source>
        <tissue evidence="2">Roots</tissue>
    </source>
</reference>
<evidence type="ECO:0000256" key="1">
    <source>
        <dbReference type="SAM" id="Phobius"/>
    </source>
</evidence>
<dbReference type="EMBL" id="JAXIOK010000006">
    <property type="protein sequence ID" value="KAK4768517.1"/>
    <property type="molecule type" value="Genomic_DNA"/>
</dbReference>
<evidence type="ECO:0000313" key="3">
    <source>
        <dbReference type="Proteomes" id="UP001345219"/>
    </source>
</evidence>
<protein>
    <submittedName>
        <fullName evidence="2">Uncharacterized protein</fullName>
    </submittedName>
</protein>
<feature type="transmembrane region" description="Helical" evidence="1">
    <location>
        <begin position="109"/>
        <end position="130"/>
    </location>
</feature>
<sequence length="138" mass="15142">MIHIASDAGNPWVSMAAKSFQCSRSGRGLGHRILQFFTTLTLQSDKWNSDVFLSSNELALPSLSLKLTASLYSAAACGVFLLVEMVHIHECPTPPLEPLQALENNMCTLTNYIIFLLQLILPATQIFLLVETGTVFSV</sequence>
<comment type="caution">
    <text evidence="2">The sequence shown here is derived from an EMBL/GenBank/DDBJ whole genome shotgun (WGS) entry which is preliminary data.</text>
</comment>
<gene>
    <name evidence="2" type="ORF">SAY87_003658</name>
</gene>
<keyword evidence="1" id="KW-0472">Membrane</keyword>
<keyword evidence="1" id="KW-1133">Transmembrane helix</keyword>
<organism evidence="2 3">
    <name type="scientific">Trapa incisa</name>
    <dbReference type="NCBI Taxonomy" id="236973"/>
    <lineage>
        <taxon>Eukaryota</taxon>
        <taxon>Viridiplantae</taxon>
        <taxon>Streptophyta</taxon>
        <taxon>Embryophyta</taxon>
        <taxon>Tracheophyta</taxon>
        <taxon>Spermatophyta</taxon>
        <taxon>Magnoliopsida</taxon>
        <taxon>eudicotyledons</taxon>
        <taxon>Gunneridae</taxon>
        <taxon>Pentapetalae</taxon>
        <taxon>rosids</taxon>
        <taxon>malvids</taxon>
        <taxon>Myrtales</taxon>
        <taxon>Lythraceae</taxon>
        <taxon>Trapa</taxon>
    </lineage>
</organism>
<dbReference type="Proteomes" id="UP001345219">
    <property type="component" value="Chromosome 3"/>
</dbReference>
<keyword evidence="1" id="KW-0812">Transmembrane</keyword>
<proteinExistence type="predicted"/>
<dbReference type="AlphaFoldDB" id="A0AAN7KSY9"/>